<name>A0A3M5W1R3_PSESX</name>
<dbReference type="EMBL" id="RBUA01000204">
    <property type="protein sequence ID" value="RMU64540.1"/>
    <property type="molecule type" value="Genomic_DNA"/>
</dbReference>
<accession>A0A3M5W1R3</accession>
<proteinExistence type="predicted"/>
<sequence length="351" mass="38274">MLDGATTDGIARAEAAVVTDHELGHQKQRDTFRPGRSVRQLGQYQVNDVLGQVVLTAGDENLAASDRVGAVRLRFGFSANHAKVRTGVRLGQAHRTCPDARVHVGQKFGLERFGGVGVYRYAGAGGQHRVQAERQAGGVDHLLDLSRNNLGHAHAAKHGVAPHADPAALCVNPVGLRETCRSGHDSVFPVAAFLITVAAQRGDGLAGDFAGFFKNGIDRFGVDCFSQLRQLSPESGNFEHFIEDEAHIAQWRFVVSHGKPREHGARDLWKLIDTRNDADQLSITTSLPEQHFRDIGSCHDSIVITGHEKVPDLLSGQLRWCALRRAGSTARRRPLNCALRLWPRTAPGLRS</sequence>
<gene>
    <name evidence="1" type="ORF">ALP29_200171</name>
</gene>
<evidence type="ECO:0000313" key="2">
    <source>
        <dbReference type="Proteomes" id="UP000280395"/>
    </source>
</evidence>
<protein>
    <submittedName>
        <fullName evidence="1">Uncharacterized protein</fullName>
    </submittedName>
</protein>
<reference evidence="1 2" key="1">
    <citation type="submission" date="2018-08" db="EMBL/GenBank/DDBJ databases">
        <title>Recombination of ecologically and evolutionarily significant loci maintains genetic cohesion in the Pseudomonas syringae species complex.</title>
        <authorList>
            <person name="Dillon M."/>
            <person name="Thakur S."/>
            <person name="Almeida R.N.D."/>
            <person name="Weir B.S."/>
            <person name="Guttman D.S."/>
        </authorList>
    </citation>
    <scope>NUCLEOTIDE SEQUENCE [LARGE SCALE GENOMIC DNA]</scope>
    <source>
        <strain evidence="1 2">ICMP 14479</strain>
    </source>
</reference>
<dbReference type="Proteomes" id="UP000280395">
    <property type="component" value="Unassembled WGS sequence"/>
</dbReference>
<comment type="caution">
    <text evidence="1">The sequence shown here is derived from an EMBL/GenBank/DDBJ whole genome shotgun (WGS) entry which is preliminary data.</text>
</comment>
<evidence type="ECO:0000313" key="1">
    <source>
        <dbReference type="EMBL" id="RMU64540.1"/>
    </source>
</evidence>
<dbReference type="AlphaFoldDB" id="A0A3M5W1R3"/>
<organism evidence="1 2">
    <name type="scientific">Pseudomonas syringae pv. avii</name>
    <dbReference type="NCBI Taxonomy" id="663959"/>
    <lineage>
        <taxon>Bacteria</taxon>
        <taxon>Pseudomonadati</taxon>
        <taxon>Pseudomonadota</taxon>
        <taxon>Gammaproteobacteria</taxon>
        <taxon>Pseudomonadales</taxon>
        <taxon>Pseudomonadaceae</taxon>
        <taxon>Pseudomonas</taxon>
        <taxon>Pseudomonas syringae</taxon>
    </lineage>
</organism>